<evidence type="ECO:0000256" key="1">
    <source>
        <dbReference type="SAM" id="MobiDB-lite"/>
    </source>
</evidence>
<accession>A0A6U3GJY1</accession>
<feature type="compositionally biased region" description="Basic and acidic residues" evidence="1">
    <location>
        <begin position="30"/>
        <end position="51"/>
    </location>
</feature>
<dbReference type="EMBL" id="HBFC01021272">
    <property type="protein sequence ID" value="CAD8710025.1"/>
    <property type="molecule type" value="Transcribed_RNA"/>
</dbReference>
<evidence type="ECO:0000313" key="3">
    <source>
        <dbReference type="EMBL" id="CAD8710026.1"/>
    </source>
</evidence>
<reference evidence="3" key="1">
    <citation type="submission" date="2021-01" db="EMBL/GenBank/DDBJ databases">
        <authorList>
            <person name="Corre E."/>
            <person name="Pelletier E."/>
            <person name="Niang G."/>
            <person name="Scheremetjew M."/>
            <person name="Finn R."/>
            <person name="Kale V."/>
            <person name="Holt S."/>
            <person name="Cochrane G."/>
            <person name="Meng A."/>
            <person name="Brown T."/>
            <person name="Cohen L."/>
        </authorList>
    </citation>
    <scope>NUCLEOTIDE SEQUENCE</scope>
    <source>
        <strain evidence="3">SL-175</strain>
    </source>
</reference>
<gene>
    <name evidence="2" type="ORF">MANT1106_LOCUS12711</name>
    <name evidence="3" type="ORF">MANT1106_LOCUS12712</name>
</gene>
<dbReference type="EMBL" id="HBFC01021273">
    <property type="protein sequence ID" value="CAD8710026.1"/>
    <property type="molecule type" value="Transcribed_RNA"/>
</dbReference>
<protein>
    <submittedName>
        <fullName evidence="3">Uncharacterized protein</fullName>
    </submittedName>
</protein>
<sequence length="325" mass="36030">MANLDVRQASYRATYWKETPGSTTGRTSPVRHDMRGKEASRSQDMNREASHRTFAARSPSPATHRFDTTELTRSMSEAGGLRSLPTQISERPANINVNHLRGGQRSYTAKANISNYIEERFDANFRAGTAVSSSRRQYDSMSTSTLREAQATYLTKQRRSMTCKLPAVGAKDFRSRTWQRGNLINYAPQPAAAADPAAPPSLDAAGMYWVGTAPSNMYKSMSATTYGESKKAEFQIRSLGSDGRSRMLKSMKPEHKPDPQVLASYRLQYNGAASARSERRWQSESAAQYTSFLNIAPSLDTRRQVNQACVTDLRNTGVQGGGLFL</sequence>
<evidence type="ECO:0000313" key="2">
    <source>
        <dbReference type="EMBL" id="CAD8710025.1"/>
    </source>
</evidence>
<dbReference type="AlphaFoldDB" id="A0A6U3GJY1"/>
<feature type="region of interest" description="Disordered" evidence="1">
    <location>
        <begin position="17"/>
        <end position="64"/>
    </location>
</feature>
<name>A0A6U3GJY1_9CHLO</name>
<organism evidence="3">
    <name type="scientific">Mantoniella antarctica</name>
    <dbReference type="NCBI Taxonomy" id="81844"/>
    <lineage>
        <taxon>Eukaryota</taxon>
        <taxon>Viridiplantae</taxon>
        <taxon>Chlorophyta</taxon>
        <taxon>Mamiellophyceae</taxon>
        <taxon>Mamiellales</taxon>
        <taxon>Mamiellaceae</taxon>
        <taxon>Mantoniella</taxon>
    </lineage>
</organism>
<proteinExistence type="predicted"/>